<dbReference type="CDD" id="cd11849">
    <property type="entry name" value="SH3_SPIN90"/>
    <property type="match status" value="2"/>
</dbReference>
<evidence type="ECO:0000313" key="5">
    <source>
        <dbReference type="EMBL" id="EEN53347.1"/>
    </source>
</evidence>
<keyword evidence="1 2" id="KW-0728">SH3 domain</keyword>
<gene>
    <name evidence="5" type="ORF">BRAFLDRAFT_66473</name>
</gene>
<dbReference type="eggNOG" id="KOG4035">
    <property type="taxonomic scope" value="Eukaryota"/>
</dbReference>
<dbReference type="SMART" id="SM00326">
    <property type="entry name" value="SH3"/>
    <property type="match status" value="2"/>
</dbReference>
<evidence type="ECO:0000256" key="3">
    <source>
        <dbReference type="SAM" id="MobiDB-lite"/>
    </source>
</evidence>
<dbReference type="InParanoid" id="C3Z2U6"/>
<dbReference type="AlphaFoldDB" id="C3Z2U6"/>
<feature type="compositionally biased region" description="Low complexity" evidence="3">
    <location>
        <begin position="167"/>
        <end position="184"/>
    </location>
</feature>
<dbReference type="SUPFAM" id="SSF50044">
    <property type="entry name" value="SH3-domain"/>
    <property type="match status" value="2"/>
</dbReference>
<dbReference type="InterPro" id="IPR035514">
    <property type="entry name" value="SPIN90_SH3"/>
</dbReference>
<dbReference type="EMBL" id="GG666574">
    <property type="protein sequence ID" value="EEN53347.1"/>
    <property type="molecule type" value="Genomic_DNA"/>
</dbReference>
<feature type="domain" description="SH3" evidence="4">
    <location>
        <begin position="57"/>
        <end position="117"/>
    </location>
</feature>
<dbReference type="PROSITE" id="PS50002">
    <property type="entry name" value="SH3"/>
    <property type="match status" value="2"/>
</dbReference>
<evidence type="ECO:0000259" key="4">
    <source>
        <dbReference type="PROSITE" id="PS50002"/>
    </source>
</evidence>
<accession>C3Z2U6</accession>
<dbReference type="InterPro" id="IPR050384">
    <property type="entry name" value="Endophilin_SH3RF"/>
</dbReference>
<dbReference type="PRINTS" id="PR00452">
    <property type="entry name" value="SH3DOMAIN"/>
</dbReference>
<proteinExistence type="predicted"/>
<dbReference type="STRING" id="7739.C3Z2U6"/>
<protein>
    <recommendedName>
        <fullName evidence="4">SH3 domain-containing protein</fullName>
    </recommendedName>
</protein>
<name>C3Z2U6_BRAFL</name>
<feature type="domain" description="SH3" evidence="4">
    <location>
        <begin position="1"/>
        <end position="56"/>
    </location>
</feature>
<dbReference type="Gene3D" id="2.30.30.40">
    <property type="entry name" value="SH3 Domains"/>
    <property type="match status" value="2"/>
</dbReference>
<evidence type="ECO:0000256" key="1">
    <source>
        <dbReference type="ARBA" id="ARBA00022443"/>
    </source>
</evidence>
<organism>
    <name type="scientific">Branchiostoma floridae</name>
    <name type="common">Florida lancelet</name>
    <name type="synonym">Amphioxus</name>
    <dbReference type="NCBI Taxonomy" id="7739"/>
    <lineage>
        <taxon>Eukaryota</taxon>
        <taxon>Metazoa</taxon>
        <taxon>Chordata</taxon>
        <taxon>Cephalochordata</taxon>
        <taxon>Leptocardii</taxon>
        <taxon>Amphioxiformes</taxon>
        <taxon>Branchiostomatidae</taxon>
        <taxon>Branchiostoma</taxon>
    </lineage>
</organism>
<evidence type="ECO:0000256" key="2">
    <source>
        <dbReference type="PROSITE-ProRule" id="PRU00192"/>
    </source>
</evidence>
<reference evidence="5" key="1">
    <citation type="journal article" date="2008" name="Nature">
        <title>The amphioxus genome and the evolution of the chordate karyotype.</title>
        <authorList>
            <consortium name="US DOE Joint Genome Institute (JGI-PGF)"/>
            <person name="Putnam N.H."/>
            <person name="Butts T."/>
            <person name="Ferrier D.E.K."/>
            <person name="Furlong R.F."/>
            <person name="Hellsten U."/>
            <person name="Kawashima T."/>
            <person name="Robinson-Rechavi M."/>
            <person name="Shoguchi E."/>
            <person name="Terry A."/>
            <person name="Yu J.-K."/>
            <person name="Benito-Gutierrez E.L."/>
            <person name="Dubchak I."/>
            <person name="Garcia-Fernandez J."/>
            <person name="Gibson-Brown J.J."/>
            <person name="Grigoriev I.V."/>
            <person name="Horton A.C."/>
            <person name="de Jong P.J."/>
            <person name="Jurka J."/>
            <person name="Kapitonov V.V."/>
            <person name="Kohara Y."/>
            <person name="Kuroki Y."/>
            <person name="Lindquist E."/>
            <person name="Lucas S."/>
            <person name="Osoegawa K."/>
            <person name="Pennacchio L.A."/>
            <person name="Salamov A.A."/>
            <person name="Satou Y."/>
            <person name="Sauka-Spengler T."/>
            <person name="Schmutz J."/>
            <person name="Shin-I T."/>
            <person name="Toyoda A."/>
            <person name="Bronner-Fraser M."/>
            <person name="Fujiyama A."/>
            <person name="Holland L.Z."/>
            <person name="Holland P.W.H."/>
            <person name="Satoh N."/>
            <person name="Rokhsar D.S."/>
        </authorList>
    </citation>
    <scope>NUCLEOTIDE SEQUENCE [LARGE SCALE GENOMIC DNA]</scope>
    <source>
        <strain evidence="5">S238N-H82</strain>
        <tissue evidence="5">Testes</tissue>
    </source>
</reference>
<dbReference type="InterPro" id="IPR001452">
    <property type="entry name" value="SH3_domain"/>
</dbReference>
<dbReference type="PANTHER" id="PTHR14167">
    <property type="entry name" value="SH3 DOMAIN-CONTAINING"/>
    <property type="match status" value="1"/>
</dbReference>
<feature type="region of interest" description="Disordered" evidence="3">
    <location>
        <begin position="158"/>
        <end position="184"/>
    </location>
</feature>
<dbReference type="Pfam" id="PF00018">
    <property type="entry name" value="SH3_1"/>
    <property type="match status" value="2"/>
</dbReference>
<sequence>MYRALYDFKADDASALSFRVGQRFTLLNRSDAHWWEVTDDTGRVGYVPYNYLERDEDKATMYRALYDFKADDASALSFRVGQRFTLLNRSDAHWWEVTDDTGRVGYVPYNYLERDESAECGDIILSIDRGIEQVHMAAMNNGGTYTAQHREVLQFTNEASVHKKPQSSTGSNPSTGTNTEDSYQ</sequence>
<dbReference type="InterPro" id="IPR036028">
    <property type="entry name" value="SH3-like_dom_sf"/>
</dbReference>